<accession>A0A835JSH9</accession>
<dbReference type="InterPro" id="IPR004127">
    <property type="entry name" value="Prefoldin_subunit_alpha"/>
</dbReference>
<proteinExistence type="predicted"/>
<organism evidence="1 2">
    <name type="scientific">Salix dunnii</name>
    <dbReference type="NCBI Taxonomy" id="1413687"/>
    <lineage>
        <taxon>Eukaryota</taxon>
        <taxon>Viridiplantae</taxon>
        <taxon>Streptophyta</taxon>
        <taxon>Embryophyta</taxon>
        <taxon>Tracheophyta</taxon>
        <taxon>Spermatophyta</taxon>
        <taxon>Magnoliopsida</taxon>
        <taxon>eudicotyledons</taxon>
        <taxon>Gunneridae</taxon>
        <taxon>Pentapetalae</taxon>
        <taxon>rosids</taxon>
        <taxon>fabids</taxon>
        <taxon>Malpighiales</taxon>
        <taxon>Salicaceae</taxon>
        <taxon>Saliceae</taxon>
        <taxon>Salix</taxon>
    </lineage>
</organism>
<dbReference type="GO" id="GO:0045944">
    <property type="term" value="P:positive regulation of transcription by RNA polymerase II"/>
    <property type="evidence" value="ECO:0007669"/>
    <property type="project" value="TreeGrafter"/>
</dbReference>
<dbReference type="GO" id="GO:0009409">
    <property type="term" value="P:response to cold"/>
    <property type="evidence" value="ECO:0007669"/>
    <property type="project" value="UniProtKB-ARBA"/>
</dbReference>
<dbReference type="EMBL" id="JADGMS010000010">
    <property type="protein sequence ID" value="KAF9674401.1"/>
    <property type="molecule type" value="Genomic_DNA"/>
</dbReference>
<protein>
    <submittedName>
        <fullName evidence="1">Uncharacterized protein</fullName>
    </submittedName>
</protein>
<reference evidence="1 2" key="1">
    <citation type="submission" date="2020-10" db="EMBL/GenBank/DDBJ databases">
        <title>Plant Genome Project.</title>
        <authorList>
            <person name="Zhang R.-G."/>
        </authorList>
    </citation>
    <scope>NUCLEOTIDE SEQUENCE [LARGE SCALE GENOMIC DNA]</scope>
    <source>
        <strain evidence="1">FAFU-HL-1</strain>
        <tissue evidence="1">Leaf</tissue>
    </source>
</reference>
<name>A0A835JSH9_9ROSI</name>
<comment type="caution">
    <text evidence="1">The sequence shown here is derived from an EMBL/GenBank/DDBJ whole genome shotgun (WGS) entry which is preliminary data.</text>
</comment>
<dbReference type="AlphaFoldDB" id="A0A835JSH9"/>
<dbReference type="SUPFAM" id="SSF46579">
    <property type="entry name" value="Prefoldin"/>
    <property type="match status" value="1"/>
</dbReference>
<dbReference type="PANTHER" id="PTHR13345">
    <property type="entry name" value="MEDIATOR OF RNA POLYMERASE II TRANSCRIPTION SUBUNIT 10"/>
    <property type="match status" value="1"/>
</dbReference>
<keyword evidence="2" id="KW-1185">Reference proteome</keyword>
<dbReference type="GO" id="GO:0006457">
    <property type="term" value="P:protein folding"/>
    <property type="evidence" value="ECO:0007669"/>
    <property type="project" value="UniProtKB-ARBA"/>
</dbReference>
<dbReference type="Gene3D" id="1.10.287.370">
    <property type="match status" value="1"/>
</dbReference>
<dbReference type="InterPro" id="IPR009053">
    <property type="entry name" value="Prefoldin"/>
</dbReference>
<dbReference type="Proteomes" id="UP000657918">
    <property type="component" value="Unassembled WGS sequence"/>
</dbReference>
<evidence type="ECO:0000313" key="1">
    <source>
        <dbReference type="EMBL" id="KAF9674401.1"/>
    </source>
</evidence>
<evidence type="ECO:0000313" key="2">
    <source>
        <dbReference type="Proteomes" id="UP000657918"/>
    </source>
</evidence>
<dbReference type="GO" id="GO:0003712">
    <property type="term" value="F:transcription coregulator activity"/>
    <property type="evidence" value="ECO:0007669"/>
    <property type="project" value="TreeGrafter"/>
</dbReference>
<dbReference type="PANTHER" id="PTHR13345:SF9">
    <property type="entry name" value="PROTEIN UXT"/>
    <property type="match status" value="1"/>
</dbReference>
<dbReference type="GO" id="GO:0016592">
    <property type="term" value="C:mediator complex"/>
    <property type="evidence" value="ECO:0007669"/>
    <property type="project" value="TreeGrafter"/>
</dbReference>
<dbReference type="Pfam" id="PF02996">
    <property type="entry name" value="Prefoldin"/>
    <property type="match status" value="1"/>
</dbReference>
<gene>
    <name evidence="1" type="ORF">SADUNF_Sadunf10G0123500</name>
</gene>
<sequence length="141" mass="15811">MANLGSELYMQADVSDTQRIFVDVGLGFHVGFTWSEALNFIALREEKGARFVRGFGSDSNCRQINQSSPELVFNIDDPKLYGYHFPIFHDLQSRETLESDVQESEKQDSCSEDKFDLDASPLVFTSASCPFSSAADLTYIC</sequence>
<dbReference type="OrthoDB" id="433124at2759"/>